<feature type="transmembrane region" description="Helical" evidence="1">
    <location>
        <begin position="91"/>
        <end position="111"/>
    </location>
</feature>
<dbReference type="PANTHER" id="PTHR46265">
    <property type="entry name" value="RHO GTPASE-ACTIVATING PROTEIN 7"/>
    <property type="match status" value="1"/>
</dbReference>
<protein>
    <submittedName>
        <fullName evidence="2">Uncharacterized protein</fullName>
    </submittedName>
</protein>
<dbReference type="InterPro" id="IPR052799">
    <property type="entry name" value="Rho_GAP_Regulators"/>
</dbReference>
<dbReference type="EMBL" id="JAUIZM010000011">
    <property type="protein sequence ID" value="KAK1354854.1"/>
    <property type="molecule type" value="Genomic_DNA"/>
</dbReference>
<proteinExistence type="predicted"/>
<dbReference type="PANTHER" id="PTHR46265:SF2">
    <property type="entry name" value="RHO GTPASE-ACTIVATING PROTEIN 7"/>
    <property type="match status" value="1"/>
</dbReference>
<evidence type="ECO:0000313" key="3">
    <source>
        <dbReference type="Proteomes" id="UP001237642"/>
    </source>
</evidence>
<keyword evidence="1" id="KW-0472">Membrane</keyword>
<reference evidence="2" key="2">
    <citation type="submission" date="2023-05" db="EMBL/GenBank/DDBJ databases">
        <authorList>
            <person name="Schelkunov M.I."/>
        </authorList>
    </citation>
    <scope>NUCLEOTIDE SEQUENCE</scope>
    <source>
        <strain evidence="2">Hsosn_3</strain>
        <tissue evidence="2">Leaf</tissue>
    </source>
</reference>
<dbReference type="Proteomes" id="UP001237642">
    <property type="component" value="Unassembled WGS sequence"/>
</dbReference>
<accession>A0AAD8GV55</accession>
<organism evidence="2 3">
    <name type="scientific">Heracleum sosnowskyi</name>
    <dbReference type="NCBI Taxonomy" id="360622"/>
    <lineage>
        <taxon>Eukaryota</taxon>
        <taxon>Viridiplantae</taxon>
        <taxon>Streptophyta</taxon>
        <taxon>Embryophyta</taxon>
        <taxon>Tracheophyta</taxon>
        <taxon>Spermatophyta</taxon>
        <taxon>Magnoliopsida</taxon>
        <taxon>eudicotyledons</taxon>
        <taxon>Gunneridae</taxon>
        <taxon>Pentapetalae</taxon>
        <taxon>asterids</taxon>
        <taxon>campanulids</taxon>
        <taxon>Apiales</taxon>
        <taxon>Apiaceae</taxon>
        <taxon>Apioideae</taxon>
        <taxon>apioid superclade</taxon>
        <taxon>Tordylieae</taxon>
        <taxon>Tordyliinae</taxon>
        <taxon>Heracleum</taxon>
    </lineage>
</organism>
<evidence type="ECO:0000313" key="2">
    <source>
        <dbReference type="EMBL" id="KAK1354854.1"/>
    </source>
</evidence>
<keyword evidence="1" id="KW-0812">Transmembrane</keyword>
<keyword evidence="3" id="KW-1185">Reference proteome</keyword>
<evidence type="ECO:0000256" key="1">
    <source>
        <dbReference type="SAM" id="Phobius"/>
    </source>
</evidence>
<comment type="caution">
    <text evidence="2">The sequence shown here is derived from an EMBL/GenBank/DDBJ whole genome shotgun (WGS) entry which is preliminary data.</text>
</comment>
<gene>
    <name evidence="2" type="ORF">POM88_048110</name>
</gene>
<reference evidence="2" key="1">
    <citation type="submission" date="2023-02" db="EMBL/GenBank/DDBJ databases">
        <title>Genome of toxic invasive species Heracleum sosnowskyi carries increased number of genes despite the absence of recent whole-genome duplications.</title>
        <authorList>
            <person name="Schelkunov M."/>
            <person name="Shtratnikova V."/>
            <person name="Makarenko M."/>
            <person name="Klepikova A."/>
            <person name="Omelchenko D."/>
            <person name="Novikova G."/>
            <person name="Obukhova E."/>
            <person name="Bogdanov V."/>
            <person name="Penin A."/>
            <person name="Logacheva M."/>
        </authorList>
    </citation>
    <scope>NUCLEOTIDE SEQUENCE</scope>
    <source>
        <strain evidence="2">Hsosn_3</strain>
        <tissue evidence="2">Leaf</tissue>
    </source>
</reference>
<keyword evidence="1" id="KW-1133">Transmembrane helix</keyword>
<dbReference type="AlphaFoldDB" id="A0AAD8GV55"/>
<name>A0AAD8GV55_9APIA</name>
<sequence length="114" mass="12192">MLSAIPVLDNLQCSRSEGEGASSGQQAIGLQERATIFIFQRSDPNVVPPKGSEANLTLGGIDLNSSGSVVVKADKKLLTVLFPDGRDGRAFTFEVLFMLFPATLVFMSFTIPLS</sequence>